<keyword evidence="3 6" id="KW-1133">Transmembrane helix</keyword>
<comment type="caution">
    <text evidence="7">The sequence shown here is derived from an EMBL/GenBank/DDBJ whole genome shotgun (WGS) entry which is preliminary data.</text>
</comment>
<sequence>MDENLDERAVRELEEELNTKIYPGTEIMRDVGTHHFVKSGHGSNVLVPQPSDDPRDPLNWSPFWKNMAIFCATALSFSLNLGPLALAPMFGAYIEEWNRSLADVVQFTGVAILCLGFSNFIWVPIMVCFGRRPVAIFATTICVASSIWRALATSYDSFMGACILNGLAAGPCESLMPQVIADVIFLHDRGKYQTLYFALYFISLMVGPIIAGAMADHTGWRSFWWFNTALLIFTLILNVCLFPETRYKRDYEAPGSNAIAPDASIPVDRQPSPTSDPSDEKPKVERTDHAAPALETTPTTTSILKATESGLSPQLTHQDPFLGRGTPSKQQFLPWQARTGETFASVLRELWLPLYLHIYPIVEFASFVVSWSASAFLVVNLSQTQAFAAPPYNYSSQTIGLFNLAVLIGAVIGLFTSGPLSDWVASRLTARNGGVREPEMRLVAMVPYVLVMILGSVITAVGYDHRWPWQAIVVVGYACVGMQVAALPSIASTYAIDSYKPVTGSMFVTITINKNVWGYGVSKFLTPWAEKSGFIPPILLNMAMLTVFAGCGIIFWFFGKRFRGMTANSFVHRL</sequence>
<feature type="transmembrane region" description="Helical" evidence="6">
    <location>
        <begin position="469"/>
        <end position="490"/>
    </location>
</feature>
<evidence type="ECO:0000313" key="7">
    <source>
        <dbReference type="EMBL" id="KAJ9160622.1"/>
    </source>
</evidence>
<dbReference type="PANTHER" id="PTHR23502">
    <property type="entry name" value="MAJOR FACILITATOR SUPERFAMILY"/>
    <property type="match status" value="1"/>
</dbReference>
<reference evidence="7" key="1">
    <citation type="submission" date="2022-07" db="EMBL/GenBank/DDBJ databases">
        <title>Fungi with potential for degradation of polypropylene.</title>
        <authorList>
            <person name="Gostincar C."/>
        </authorList>
    </citation>
    <scope>NUCLEOTIDE SEQUENCE</scope>
    <source>
        <strain evidence="7">EXF-13287</strain>
    </source>
</reference>
<feature type="transmembrane region" description="Helical" evidence="6">
    <location>
        <begin position="442"/>
        <end position="463"/>
    </location>
</feature>
<dbReference type="InterPro" id="IPR036259">
    <property type="entry name" value="MFS_trans_sf"/>
</dbReference>
<evidence type="ECO:0000313" key="8">
    <source>
        <dbReference type="Proteomes" id="UP001174691"/>
    </source>
</evidence>
<keyword evidence="4 6" id="KW-0472">Membrane</keyword>
<dbReference type="Gene3D" id="1.20.1250.20">
    <property type="entry name" value="MFS general substrate transporter like domains"/>
    <property type="match status" value="1"/>
</dbReference>
<feature type="transmembrane region" description="Helical" evidence="6">
    <location>
        <begin position="194"/>
        <end position="211"/>
    </location>
</feature>
<dbReference type="InterPro" id="IPR011701">
    <property type="entry name" value="MFS"/>
</dbReference>
<feature type="transmembrane region" description="Helical" evidence="6">
    <location>
        <begin position="502"/>
        <end position="522"/>
    </location>
</feature>
<dbReference type="GO" id="GO:0005886">
    <property type="term" value="C:plasma membrane"/>
    <property type="evidence" value="ECO:0007669"/>
    <property type="project" value="TreeGrafter"/>
</dbReference>
<feature type="transmembrane region" description="Helical" evidence="6">
    <location>
        <begin position="104"/>
        <end position="127"/>
    </location>
</feature>
<feature type="compositionally biased region" description="Basic and acidic residues" evidence="5">
    <location>
        <begin position="278"/>
        <end position="289"/>
    </location>
</feature>
<organism evidence="7 8">
    <name type="scientific">Coniochaeta hoffmannii</name>
    <dbReference type="NCBI Taxonomy" id="91930"/>
    <lineage>
        <taxon>Eukaryota</taxon>
        <taxon>Fungi</taxon>
        <taxon>Dikarya</taxon>
        <taxon>Ascomycota</taxon>
        <taxon>Pezizomycotina</taxon>
        <taxon>Sordariomycetes</taxon>
        <taxon>Sordariomycetidae</taxon>
        <taxon>Coniochaetales</taxon>
        <taxon>Coniochaetaceae</taxon>
        <taxon>Coniochaeta</taxon>
    </lineage>
</organism>
<dbReference type="Proteomes" id="UP001174691">
    <property type="component" value="Unassembled WGS sequence"/>
</dbReference>
<proteinExistence type="predicted"/>
<dbReference type="SUPFAM" id="SSF103473">
    <property type="entry name" value="MFS general substrate transporter"/>
    <property type="match status" value="1"/>
</dbReference>
<feature type="transmembrane region" description="Helical" evidence="6">
    <location>
        <begin position="67"/>
        <end position="92"/>
    </location>
</feature>
<evidence type="ECO:0000256" key="5">
    <source>
        <dbReference type="SAM" id="MobiDB-lite"/>
    </source>
</evidence>
<evidence type="ECO:0000256" key="6">
    <source>
        <dbReference type="SAM" id="Phobius"/>
    </source>
</evidence>
<dbReference type="GO" id="GO:0022857">
    <property type="term" value="F:transmembrane transporter activity"/>
    <property type="evidence" value="ECO:0007669"/>
    <property type="project" value="InterPro"/>
</dbReference>
<evidence type="ECO:0000256" key="3">
    <source>
        <dbReference type="ARBA" id="ARBA00022989"/>
    </source>
</evidence>
<comment type="subcellular location">
    <subcellularLocation>
        <location evidence="1">Membrane</location>
        <topology evidence="1">Multi-pass membrane protein</topology>
    </subcellularLocation>
</comment>
<feature type="transmembrane region" description="Helical" evidence="6">
    <location>
        <begin position="399"/>
        <end position="421"/>
    </location>
</feature>
<dbReference type="AlphaFoldDB" id="A0AA38VRN6"/>
<protein>
    <submittedName>
        <fullName evidence="7">MFS transporter</fullName>
    </submittedName>
</protein>
<evidence type="ECO:0000256" key="1">
    <source>
        <dbReference type="ARBA" id="ARBA00004141"/>
    </source>
</evidence>
<name>A0AA38VRN6_9PEZI</name>
<feature type="transmembrane region" description="Helical" evidence="6">
    <location>
        <begin position="223"/>
        <end position="242"/>
    </location>
</feature>
<dbReference type="Pfam" id="PF07690">
    <property type="entry name" value="MFS_1"/>
    <property type="match status" value="1"/>
</dbReference>
<feature type="transmembrane region" description="Helical" evidence="6">
    <location>
        <begin position="534"/>
        <end position="558"/>
    </location>
</feature>
<evidence type="ECO:0000256" key="2">
    <source>
        <dbReference type="ARBA" id="ARBA00022692"/>
    </source>
</evidence>
<dbReference type="EMBL" id="JANBVN010000033">
    <property type="protein sequence ID" value="KAJ9160622.1"/>
    <property type="molecule type" value="Genomic_DNA"/>
</dbReference>
<keyword evidence="2 6" id="KW-0812">Transmembrane</keyword>
<keyword evidence="8" id="KW-1185">Reference proteome</keyword>
<gene>
    <name evidence="7" type="ORF">NKR19_g3080</name>
</gene>
<evidence type="ECO:0000256" key="4">
    <source>
        <dbReference type="ARBA" id="ARBA00023136"/>
    </source>
</evidence>
<dbReference type="PANTHER" id="PTHR23502:SF149">
    <property type="entry name" value="TRANSPORTER, PUTATIVE-RELATED"/>
    <property type="match status" value="1"/>
</dbReference>
<accession>A0AA38VRN6</accession>
<feature type="transmembrane region" description="Helical" evidence="6">
    <location>
        <begin position="358"/>
        <end position="379"/>
    </location>
</feature>
<feature type="region of interest" description="Disordered" evidence="5">
    <location>
        <begin position="258"/>
        <end position="299"/>
    </location>
</feature>